<reference evidence="5 6" key="1">
    <citation type="submission" date="2016-02" db="EMBL/GenBank/DDBJ databases">
        <title>Genome analysis of coral dinoflagellate symbionts highlights evolutionary adaptations to a symbiotic lifestyle.</title>
        <authorList>
            <person name="Aranda M."/>
            <person name="Li Y."/>
            <person name="Liew Y.J."/>
            <person name="Baumgarten S."/>
            <person name="Simakov O."/>
            <person name="Wilson M."/>
            <person name="Piel J."/>
            <person name="Ashoor H."/>
            <person name="Bougouffa S."/>
            <person name="Bajic V.B."/>
            <person name="Ryu T."/>
            <person name="Ravasi T."/>
            <person name="Bayer T."/>
            <person name="Micklem G."/>
            <person name="Kim H."/>
            <person name="Bhak J."/>
            <person name="Lajeunesse T.C."/>
            <person name="Voolstra C.R."/>
        </authorList>
    </citation>
    <scope>NUCLEOTIDE SEQUENCE [LARGE SCALE GENOMIC DNA]</scope>
    <source>
        <strain evidence="5 6">CCMP2467</strain>
    </source>
</reference>
<dbReference type="InterPro" id="IPR002110">
    <property type="entry name" value="Ankyrin_rpt"/>
</dbReference>
<dbReference type="InterPro" id="IPR036770">
    <property type="entry name" value="Ankyrin_rpt-contain_sf"/>
</dbReference>
<dbReference type="InterPro" id="IPR013083">
    <property type="entry name" value="Znf_RING/FYVE/PHD"/>
</dbReference>
<dbReference type="AlphaFoldDB" id="A0A1Q9DEQ8"/>
<dbReference type="PROSITE" id="PS50089">
    <property type="entry name" value="ZF_RING_2"/>
    <property type="match status" value="1"/>
</dbReference>
<dbReference type="SUPFAM" id="SSF57850">
    <property type="entry name" value="RING/U-box"/>
    <property type="match status" value="1"/>
</dbReference>
<dbReference type="SUPFAM" id="SSF48403">
    <property type="entry name" value="Ankyrin repeat"/>
    <property type="match status" value="1"/>
</dbReference>
<dbReference type="EMBL" id="LSRX01000575">
    <property type="protein sequence ID" value="OLP93615.1"/>
    <property type="molecule type" value="Genomic_DNA"/>
</dbReference>
<feature type="region of interest" description="Disordered" evidence="4">
    <location>
        <begin position="469"/>
        <end position="490"/>
    </location>
</feature>
<evidence type="ECO:0000256" key="4">
    <source>
        <dbReference type="SAM" id="MobiDB-lite"/>
    </source>
</evidence>
<dbReference type="GO" id="GO:0006511">
    <property type="term" value="P:ubiquitin-dependent protein catabolic process"/>
    <property type="evidence" value="ECO:0007669"/>
    <property type="project" value="TreeGrafter"/>
</dbReference>
<dbReference type="CDD" id="cd16473">
    <property type="entry name" value="RING-H2_RNF103"/>
    <property type="match status" value="1"/>
</dbReference>
<evidence type="ECO:0000256" key="3">
    <source>
        <dbReference type="ARBA" id="ARBA00022833"/>
    </source>
</evidence>
<dbReference type="GO" id="GO:0061630">
    <property type="term" value="F:ubiquitin protein ligase activity"/>
    <property type="evidence" value="ECO:0007669"/>
    <property type="project" value="TreeGrafter"/>
</dbReference>
<gene>
    <name evidence="5" type="primary">RMR6</name>
    <name evidence="5" type="ORF">AK812_SmicGene24461</name>
</gene>
<evidence type="ECO:0000313" key="6">
    <source>
        <dbReference type="Proteomes" id="UP000186817"/>
    </source>
</evidence>
<dbReference type="OrthoDB" id="8062037at2759"/>
<dbReference type="SMART" id="SM00184">
    <property type="entry name" value="RING"/>
    <property type="match status" value="1"/>
</dbReference>
<keyword evidence="5" id="KW-0675">Receptor</keyword>
<keyword evidence="5" id="KW-0812">Transmembrane</keyword>
<dbReference type="Gene3D" id="1.25.40.20">
    <property type="entry name" value="Ankyrin repeat-containing domain"/>
    <property type="match status" value="1"/>
</dbReference>
<feature type="region of interest" description="Disordered" evidence="4">
    <location>
        <begin position="24"/>
        <end position="43"/>
    </location>
</feature>
<feature type="compositionally biased region" description="Basic and acidic residues" evidence="4">
    <location>
        <begin position="469"/>
        <end position="481"/>
    </location>
</feature>
<keyword evidence="1" id="KW-0479">Metal-binding</keyword>
<dbReference type="InterPro" id="IPR001841">
    <property type="entry name" value="Znf_RING"/>
</dbReference>
<proteinExistence type="predicted"/>
<dbReference type="GO" id="GO:0005634">
    <property type="term" value="C:nucleus"/>
    <property type="evidence" value="ECO:0007669"/>
    <property type="project" value="TreeGrafter"/>
</dbReference>
<organism evidence="5 6">
    <name type="scientific">Symbiodinium microadriaticum</name>
    <name type="common">Dinoflagellate</name>
    <name type="synonym">Zooxanthella microadriatica</name>
    <dbReference type="NCBI Taxonomy" id="2951"/>
    <lineage>
        <taxon>Eukaryota</taxon>
        <taxon>Sar</taxon>
        <taxon>Alveolata</taxon>
        <taxon>Dinophyceae</taxon>
        <taxon>Suessiales</taxon>
        <taxon>Symbiodiniaceae</taxon>
        <taxon>Symbiodinium</taxon>
    </lineage>
</organism>
<dbReference type="PANTHER" id="PTHR45931:SF3">
    <property type="entry name" value="RING ZINC FINGER-CONTAINING PROTEIN"/>
    <property type="match status" value="1"/>
</dbReference>
<keyword evidence="2" id="KW-0863">Zinc-finger</keyword>
<sequence length="650" mass="73185">MAPNCSASIQPEDKEVDSALPILGDESTSQRYRSNSTDSACSDSSEEFCDSLYSGDSLRLYVKKRQRRQKSQEQIMQFLHKHNFSGSIDEPKVSCWSFMREVVYPIHVAASLGDAQMVRLLASAGADLQQRTSKGRTAADFARECDNFGSHRDVLELVKGSLKTMALREFMSLHPSWHKGGIEIPLDAMEAMPHFHRPPAVGEAAVVLMEAVCNDSAVKGIERRGAIGAVSVKFLATFARYGVFDMRRGGCGGYAGGCAGYGAFGGYGGAALSRHLLAAVMPASGSPPPGFRKHIRLVVSSDGQTVELHVLVEHLETAPPLPAWSSQEWDDYEKSFFGPDPILDRAEEFDPLRPHTALPRGTRRVQPQSCRGREFEHGHRLPPHQRIAQTRWLHLVSRVLRHHTGWCNFDVDYRVYGPGVTCRQVEKWERRHGDVDTVRARRRELRDSIIEERRAEKLRIKEARKSEGLKVQAQERRQCKETRKRHRPPHAAWRTTEHFLMDSFTLHGQDDDCDRAMAAQLGLDDETYRQLKSLEGREIRPEDYDLLGRLDENLKRETLEGKCLHVFPTEVYELGSKEPASCGICLDEFETGEVVRTLLPCGHRFHRSCIDRWLTETSALCPVDKINVGEYRACLASSGGEGLPRICTPR</sequence>
<keyword evidence="5" id="KW-0472">Membrane</keyword>
<dbReference type="PROSITE" id="PS50088">
    <property type="entry name" value="ANK_REPEAT"/>
    <property type="match status" value="1"/>
</dbReference>
<evidence type="ECO:0000313" key="5">
    <source>
        <dbReference type="EMBL" id="OLP93615.1"/>
    </source>
</evidence>
<comment type="caution">
    <text evidence="5">The sequence shown here is derived from an EMBL/GenBank/DDBJ whole genome shotgun (WGS) entry which is preliminary data.</text>
</comment>
<keyword evidence="6" id="KW-1185">Reference proteome</keyword>
<dbReference type="PANTHER" id="PTHR45931">
    <property type="entry name" value="SI:CH211-59O9.10"/>
    <property type="match status" value="1"/>
</dbReference>
<protein>
    <submittedName>
        <fullName evidence="5">Receptor-likey region, transmembrane domain-and RING domain-containing protein 6</fullName>
    </submittedName>
</protein>
<feature type="compositionally biased region" description="Low complexity" evidence="4">
    <location>
        <begin position="34"/>
        <end position="43"/>
    </location>
</feature>
<keyword evidence="3" id="KW-0862">Zinc</keyword>
<evidence type="ECO:0000256" key="1">
    <source>
        <dbReference type="ARBA" id="ARBA00022723"/>
    </source>
</evidence>
<dbReference type="Proteomes" id="UP000186817">
    <property type="component" value="Unassembled WGS sequence"/>
</dbReference>
<dbReference type="Gene3D" id="3.30.40.10">
    <property type="entry name" value="Zinc/RING finger domain, C3HC4 (zinc finger)"/>
    <property type="match status" value="1"/>
</dbReference>
<dbReference type="InterPro" id="IPR051834">
    <property type="entry name" value="RING_finger_E3_ligase"/>
</dbReference>
<name>A0A1Q9DEQ8_SYMMI</name>
<dbReference type="Pfam" id="PF13639">
    <property type="entry name" value="zf-RING_2"/>
    <property type="match status" value="1"/>
</dbReference>
<accession>A0A1Q9DEQ8</accession>
<dbReference type="PROSITE" id="PS50297">
    <property type="entry name" value="ANK_REP_REGION"/>
    <property type="match status" value="1"/>
</dbReference>
<evidence type="ECO:0000256" key="2">
    <source>
        <dbReference type="ARBA" id="ARBA00022771"/>
    </source>
</evidence>
<dbReference type="GO" id="GO:0008270">
    <property type="term" value="F:zinc ion binding"/>
    <property type="evidence" value="ECO:0007669"/>
    <property type="project" value="UniProtKB-KW"/>
</dbReference>